<proteinExistence type="predicted"/>
<sequence>MEPKVRAALYELGEEKQLLDLRRGLHRRNLQSCQKRGAGVGPTKKGKGTKVLVMVDASSAPLAVHACSASRAEVKFVQKTLDASFGLDFPKRLIGDKAYNSDAPDAELAAVVVEMIAPNR</sequence>
<name>A0ABQ2EY61_9DEIO</name>
<reference evidence="2" key="1">
    <citation type="journal article" date="2019" name="Int. J. Syst. Evol. Microbiol.">
        <title>The Global Catalogue of Microorganisms (GCM) 10K type strain sequencing project: providing services to taxonomists for standard genome sequencing and annotation.</title>
        <authorList>
            <consortium name="The Broad Institute Genomics Platform"/>
            <consortium name="The Broad Institute Genome Sequencing Center for Infectious Disease"/>
            <person name="Wu L."/>
            <person name="Ma J."/>
        </authorList>
    </citation>
    <scope>NUCLEOTIDE SEQUENCE [LARGE SCALE GENOMIC DNA]</scope>
    <source>
        <strain evidence="2">JCM 30331</strain>
    </source>
</reference>
<dbReference type="Proteomes" id="UP000647587">
    <property type="component" value="Unassembled WGS sequence"/>
</dbReference>
<comment type="caution">
    <text evidence="1">The sequence shown here is derived from an EMBL/GenBank/DDBJ whole genome shotgun (WGS) entry which is preliminary data.</text>
</comment>
<accession>A0ABQ2EY61</accession>
<gene>
    <name evidence="1" type="ORF">GCM10008955_26790</name>
</gene>
<evidence type="ECO:0008006" key="3">
    <source>
        <dbReference type="Google" id="ProtNLM"/>
    </source>
</evidence>
<evidence type="ECO:0000313" key="2">
    <source>
        <dbReference type="Proteomes" id="UP000647587"/>
    </source>
</evidence>
<keyword evidence="2" id="KW-1185">Reference proteome</keyword>
<evidence type="ECO:0000313" key="1">
    <source>
        <dbReference type="EMBL" id="GGK31594.1"/>
    </source>
</evidence>
<protein>
    <recommendedName>
        <fullName evidence="3">Transposase IS4-like domain-containing protein</fullName>
    </recommendedName>
</protein>
<dbReference type="EMBL" id="BMPP01000011">
    <property type="protein sequence ID" value="GGK31594.1"/>
    <property type="molecule type" value="Genomic_DNA"/>
</dbReference>
<organism evidence="1 2">
    <name type="scientific">Deinococcus malanensis</name>
    <dbReference type="NCBI Taxonomy" id="1706855"/>
    <lineage>
        <taxon>Bacteria</taxon>
        <taxon>Thermotogati</taxon>
        <taxon>Deinococcota</taxon>
        <taxon>Deinococci</taxon>
        <taxon>Deinococcales</taxon>
        <taxon>Deinococcaceae</taxon>
        <taxon>Deinococcus</taxon>
    </lineage>
</organism>